<feature type="transmembrane region" description="Helical" evidence="1">
    <location>
        <begin position="97"/>
        <end position="115"/>
    </location>
</feature>
<dbReference type="RefSeq" id="WP_173098170.1">
    <property type="nucleotide sequence ID" value="NZ_CP053892.1"/>
</dbReference>
<keyword evidence="1" id="KW-0812">Transmembrane</keyword>
<protein>
    <submittedName>
        <fullName evidence="2">Uncharacterized protein</fullName>
    </submittedName>
</protein>
<accession>A0A7D3VWK7</accession>
<proteinExistence type="predicted"/>
<dbReference type="Proteomes" id="UP000501240">
    <property type="component" value="Chromosome"/>
</dbReference>
<dbReference type="EMBL" id="CP053892">
    <property type="protein sequence ID" value="QKG24350.1"/>
    <property type="molecule type" value="Genomic_DNA"/>
</dbReference>
<evidence type="ECO:0000256" key="1">
    <source>
        <dbReference type="SAM" id="Phobius"/>
    </source>
</evidence>
<gene>
    <name evidence="2" type="ORF">ACTIVE_5993</name>
</gene>
<organism evidence="2 3">
    <name type="scientific">Actinomadura verrucosospora</name>
    <dbReference type="NCBI Taxonomy" id="46165"/>
    <lineage>
        <taxon>Bacteria</taxon>
        <taxon>Bacillati</taxon>
        <taxon>Actinomycetota</taxon>
        <taxon>Actinomycetes</taxon>
        <taxon>Streptosporangiales</taxon>
        <taxon>Thermomonosporaceae</taxon>
        <taxon>Actinomadura</taxon>
    </lineage>
</organism>
<dbReference type="AlphaFoldDB" id="A0A7D3VWK7"/>
<keyword evidence="3" id="KW-1185">Reference proteome</keyword>
<name>A0A7D3VWK7_ACTVE</name>
<evidence type="ECO:0000313" key="3">
    <source>
        <dbReference type="Proteomes" id="UP000501240"/>
    </source>
</evidence>
<keyword evidence="1" id="KW-0472">Membrane</keyword>
<keyword evidence="1" id="KW-1133">Transmembrane helix</keyword>
<reference evidence="2 3" key="1">
    <citation type="submission" date="2020-05" db="EMBL/GenBank/DDBJ databases">
        <title>Actinomadura verrucosospora NRRL-B18236 (PFL_A860) Genome sequencing and assembly.</title>
        <authorList>
            <person name="Samborskyy M."/>
        </authorList>
    </citation>
    <scope>NUCLEOTIDE SEQUENCE [LARGE SCALE GENOMIC DNA]</scope>
    <source>
        <strain evidence="2 3">NRRL:B18236</strain>
    </source>
</reference>
<sequence>MRWRVRCALGVCLIGFAEGTCAHAWDLVRGGIHAYAFAPAALQVFFVALVVLDPLVVVLVARARPAGITLAGAVMAADVTANWIADWPLLRDDPGWLWRPVGLLPITLFGLFVLATMQPLRRALTTTRQPATPPRAPAAHP</sequence>
<feature type="transmembrane region" description="Helical" evidence="1">
    <location>
        <begin position="68"/>
        <end position="85"/>
    </location>
</feature>
<feature type="transmembrane region" description="Helical" evidence="1">
    <location>
        <begin position="40"/>
        <end position="61"/>
    </location>
</feature>
<evidence type="ECO:0000313" key="2">
    <source>
        <dbReference type="EMBL" id="QKG24350.1"/>
    </source>
</evidence>